<feature type="region of interest" description="Disordered" evidence="1">
    <location>
        <begin position="191"/>
        <end position="224"/>
    </location>
</feature>
<keyword evidence="4" id="KW-1185">Reference proteome</keyword>
<gene>
    <name evidence="3" type="ORF">C8F04DRAFT_1179783</name>
    <name evidence="2" type="ORF">C8F04DRAFT_1183850</name>
</gene>
<dbReference type="AlphaFoldDB" id="A0AAD6X3L8"/>
<dbReference type="EMBL" id="JARJCM010000063">
    <property type="protein sequence ID" value="KAJ7033636.1"/>
    <property type="molecule type" value="Genomic_DNA"/>
</dbReference>
<dbReference type="Proteomes" id="UP001218188">
    <property type="component" value="Unassembled WGS sequence"/>
</dbReference>
<proteinExistence type="predicted"/>
<comment type="caution">
    <text evidence="2">The sequence shown here is derived from an EMBL/GenBank/DDBJ whole genome shotgun (WGS) entry which is preliminary data.</text>
</comment>
<evidence type="ECO:0000256" key="1">
    <source>
        <dbReference type="SAM" id="MobiDB-lite"/>
    </source>
</evidence>
<organism evidence="2 4">
    <name type="scientific">Mycena alexandri</name>
    <dbReference type="NCBI Taxonomy" id="1745969"/>
    <lineage>
        <taxon>Eukaryota</taxon>
        <taxon>Fungi</taxon>
        <taxon>Dikarya</taxon>
        <taxon>Basidiomycota</taxon>
        <taxon>Agaricomycotina</taxon>
        <taxon>Agaricomycetes</taxon>
        <taxon>Agaricomycetidae</taxon>
        <taxon>Agaricales</taxon>
        <taxon>Marasmiineae</taxon>
        <taxon>Mycenaceae</taxon>
        <taxon>Mycena</taxon>
    </lineage>
</organism>
<sequence length="224" mass="25082">MEANKQAPKSQLNSLTRLCFDANKRDPARLVPGFFSHAAECPDTSNDASTWRRTKGGEEKRESIAEKGVLIRTVRNLIARSRDRLAKGIAPFGRPTTTRKTPKKEMVHLGPPKNSLSGIKVSHGKESHASFQPLGNFGNLDNPGPPSNIEIVIEYCNRSPAPAHVYRHTFIDEATDYRDSQAYIVKNSENCAQENPTGYRRTDHPTKKVFHQENNPATKSRKSY</sequence>
<reference evidence="2" key="1">
    <citation type="submission" date="2023-03" db="EMBL/GenBank/DDBJ databases">
        <title>Massive genome expansion in bonnet fungi (Mycena s.s.) driven by repeated elements and novel gene families across ecological guilds.</title>
        <authorList>
            <consortium name="Lawrence Berkeley National Laboratory"/>
            <person name="Harder C.B."/>
            <person name="Miyauchi S."/>
            <person name="Viragh M."/>
            <person name="Kuo A."/>
            <person name="Thoen E."/>
            <person name="Andreopoulos B."/>
            <person name="Lu D."/>
            <person name="Skrede I."/>
            <person name="Drula E."/>
            <person name="Henrissat B."/>
            <person name="Morin E."/>
            <person name="Kohler A."/>
            <person name="Barry K."/>
            <person name="LaButti K."/>
            <person name="Morin E."/>
            <person name="Salamov A."/>
            <person name="Lipzen A."/>
            <person name="Mereny Z."/>
            <person name="Hegedus B."/>
            <person name="Baldrian P."/>
            <person name="Stursova M."/>
            <person name="Weitz H."/>
            <person name="Taylor A."/>
            <person name="Grigoriev I.V."/>
            <person name="Nagy L.G."/>
            <person name="Martin F."/>
            <person name="Kauserud H."/>
        </authorList>
    </citation>
    <scope>NUCLEOTIDE SEQUENCE</scope>
    <source>
        <strain evidence="2">CBHHK200</strain>
    </source>
</reference>
<evidence type="ECO:0000313" key="4">
    <source>
        <dbReference type="Proteomes" id="UP001218188"/>
    </source>
</evidence>
<dbReference type="EMBL" id="JARJCM010000032">
    <property type="protein sequence ID" value="KAJ7038482.1"/>
    <property type="molecule type" value="Genomic_DNA"/>
</dbReference>
<protein>
    <submittedName>
        <fullName evidence="2">Uncharacterized protein</fullName>
    </submittedName>
</protein>
<evidence type="ECO:0000313" key="2">
    <source>
        <dbReference type="EMBL" id="KAJ7033636.1"/>
    </source>
</evidence>
<feature type="region of interest" description="Disordered" evidence="1">
    <location>
        <begin position="89"/>
        <end position="114"/>
    </location>
</feature>
<name>A0AAD6X3L8_9AGAR</name>
<evidence type="ECO:0000313" key="3">
    <source>
        <dbReference type="EMBL" id="KAJ7038482.1"/>
    </source>
</evidence>
<accession>A0AAD6X3L8</accession>